<gene>
    <name evidence="1" type="ORF">GNP93_12780</name>
</gene>
<dbReference type="Proteomes" id="UP000450917">
    <property type="component" value="Unassembled WGS sequence"/>
</dbReference>
<proteinExistence type="predicted"/>
<dbReference type="EMBL" id="WNZX01000009">
    <property type="protein sequence ID" value="MUG71545.1"/>
    <property type="molecule type" value="Genomic_DNA"/>
</dbReference>
<organism evidence="1 2">
    <name type="scientific">Paenibacillus validus</name>
    <dbReference type="NCBI Taxonomy" id="44253"/>
    <lineage>
        <taxon>Bacteria</taxon>
        <taxon>Bacillati</taxon>
        <taxon>Bacillota</taxon>
        <taxon>Bacilli</taxon>
        <taxon>Bacillales</taxon>
        <taxon>Paenibacillaceae</taxon>
        <taxon>Paenibacillus</taxon>
    </lineage>
</organism>
<sequence>MSGTVSFIHYTCASYLIGVVIEKLDKHFTARMQYATKETGLRVGGQAIVRWPVEATLLF</sequence>
<evidence type="ECO:0000313" key="2">
    <source>
        <dbReference type="Proteomes" id="UP000450917"/>
    </source>
</evidence>
<accession>A0A7X3CS94</accession>
<dbReference type="RefSeq" id="WP_155614776.1">
    <property type="nucleotide sequence ID" value="NZ_WNZX01000009.1"/>
</dbReference>
<name>A0A7X3CS94_9BACL</name>
<dbReference type="AlphaFoldDB" id="A0A7X3CS94"/>
<evidence type="ECO:0000313" key="1">
    <source>
        <dbReference type="EMBL" id="MUG71545.1"/>
    </source>
</evidence>
<keyword evidence="2" id="KW-1185">Reference proteome</keyword>
<reference evidence="1 2" key="1">
    <citation type="submission" date="2019-11" db="EMBL/GenBank/DDBJ databases">
        <title>Draft genome sequences of five Paenibacillus species of dairy origin.</title>
        <authorList>
            <person name="Olajide A.M."/>
            <person name="Chen S."/>
            <person name="Lapointe G."/>
        </authorList>
    </citation>
    <scope>NUCLEOTIDE SEQUENCE [LARGE SCALE GENOMIC DNA]</scope>
    <source>
        <strain evidence="1 2">2CS3</strain>
    </source>
</reference>
<protein>
    <submittedName>
        <fullName evidence="1">Uncharacterized protein</fullName>
    </submittedName>
</protein>
<comment type="caution">
    <text evidence="1">The sequence shown here is derived from an EMBL/GenBank/DDBJ whole genome shotgun (WGS) entry which is preliminary data.</text>
</comment>